<reference evidence="2" key="1">
    <citation type="submission" date="2022-11" db="UniProtKB">
        <authorList>
            <consortium name="WormBaseParasite"/>
        </authorList>
    </citation>
    <scope>IDENTIFICATION</scope>
</reference>
<evidence type="ECO:0000313" key="1">
    <source>
        <dbReference type="Proteomes" id="UP000887564"/>
    </source>
</evidence>
<accession>A0A914R1K2</accession>
<dbReference type="WBParaSite" id="PEQ_0000048001-mRNA-1">
    <property type="protein sequence ID" value="PEQ_0000048001-mRNA-1"/>
    <property type="gene ID" value="PEQ_0000048001"/>
</dbReference>
<keyword evidence="1" id="KW-1185">Reference proteome</keyword>
<sequence>MAVTTGLADVLFWSGNVALNTVTCETHVPLGGDLEQEGLDGKLPRGWYRIGSLQIRHDSS</sequence>
<dbReference type="AlphaFoldDB" id="A0A914R1K2"/>
<evidence type="ECO:0000313" key="2">
    <source>
        <dbReference type="WBParaSite" id="PEQ_0000048001-mRNA-1"/>
    </source>
</evidence>
<organism evidence="1 2">
    <name type="scientific">Parascaris equorum</name>
    <name type="common">Equine roundworm</name>
    <dbReference type="NCBI Taxonomy" id="6256"/>
    <lineage>
        <taxon>Eukaryota</taxon>
        <taxon>Metazoa</taxon>
        <taxon>Ecdysozoa</taxon>
        <taxon>Nematoda</taxon>
        <taxon>Chromadorea</taxon>
        <taxon>Rhabditida</taxon>
        <taxon>Spirurina</taxon>
        <taxon>Ascaridomorpha</taxon>
        <taxon>Ascaridoidea</taxon>
        <taxon>Ascarididae</taxon>
        <taxon>Parascaris</taxon>
    </lineage>
</organism>
<proteinExistence type="predicted"/>
<protein>
    <submittedName>
        <fullName evidence="2">Uncharacterized protein</fullName>
    </submittedName>
</protein>
<name>A0A914R1K2_PAREQ</name>
<dbReference type="Proteomes" id="UP000887564">
    <property type="component" value="Unplaced"/>
</dbReference>